<feature type="domain" description="Condensin-2 complex subunit H2 C-terminal" evidence="1">
    <location>
        <begin position="2"/>
        <end position="85"/>
    </location>
</feature>
<dbReference type="Pfam" id="PF16858">
    <property type="entry name" value="CNDH2_C"/>
    <property type="match status" value="1"/>
</dbReference>
<dbReference type="GO" id="GO:0051306">
    <property type="term" value="P:mitotic sister chromatid separation"/>
    <property type="evidence" value="ECO:0007669"/>
    <property type="project" value="TreeGrafter"/>
</dbReference>
<protein>
    <recommendedName>
        <fullName evidence="1">Condensin-2 complex subunit H2 C-terminal domain-containing protein</fullName>
    </recommendedName>
</protein>
<dbReference type="GO" id="GO:0005634">
    <property type="term" value="C:nucleus"/>
    <property type="evidence" value="ECO:0007669"/>
    <property type="project" value="TreeGrafter"/>
</dbReference>
<sequence>MPGLLKNSEREPFEVHVYGNRIIKYFTDNNKNMISFAEFCEGKEHWETCRYFFACLHLAASDKVGISTIKKADGTDVLLLTLLSKD</sequence>
<dbReference type="OrthoDB" id="10038475at2759"/>
<proteinExistence type="predicted"/>
<dbReference type="EMBL" id="BGPR01003856">
    <property type="protein sequence ID" value="GBM93169.1"/>
    <property type="molecule type" value="Genomic_DNA"/>
</dbReference>
<dbReference type="Proteomes" id="UP000499080">
    <property type="component" value="Unassembled WGS sequence"/>
</dbReference>
<dbReference type="GO" id="GO:0000796">
    <property type="term" value="C:condensin complex"/>
    <property type="evidence" value="ECO:0007669"/>
    <property type="project" value="TreeGrafter"/>
</dbReference>
<evidence type="ECO:0000259" key="1">
    <source>
        <dbReference type="Pfam" id="PF16858"/>
    </source>
</evidence>
<dbReference type="InterPro" id="IPR023093">
    <property type="entry name" value="ScpA-like_C"/>
</dbReference>
<dbReference type="InterPro" id="IPR031739">
    <property type="entry name" value="Ncaph2"/>
</dbReference>
<dbReference type="PANTHER" id="PTHR14324:SF3">
    <property type="entry name" value="CONDENSIN-2 COMPLEX SUBUNIT H2"/>
    <property type="match status" value="1"/>
</dbReference>
<name>A0A4Y2JUJ5_ARAVE</name>
<dbReference type="InterPro" id="IPR031737">
    <property type="entry name" value="CNDH2_C"/>
</dbReference>
<evidence type="ECO:0000313" key="3">
    <source>
        <dbReference type="Proteomes" id="UP000499080"/>
    </source>
</evidence>
<evidence type="ECO:0000313" key="2">
    <source>
        <dbReference type="EMBL" id="GBM93169.1"/>
    </source>
</evidence>
<dbReference type="AlphaFoldDB" id="A0A4Y2JUJ5"/>
<dbReference type="Gene3D" id="1.10.10.580">
    <property type="entry name" value="Structural maintenance of chromosome 1. Chain E"/>
    <property type="match status" value="1"/>
</dbReference>
<comment type="caution">
    <text evidence="2">The sequence shown here is derived from an EMBL/GenBank/DDBJ whole genome shotgun (WGS) entry which is preliminary data.</text>
</comment>
<dbReference type="GO" id="GO:0010032">
    <property type="term" value="P:meiotic chromosome condensation"/>
    <property type="evidence" value="ECO:0007669"/>
    <property type="project" value="TreeGrafter"/>
</dbReference>
<dbReference type="GO" id="GO:0003682">
    <property type="term" value="F:chromatin binding"/>
    <property type="evidence" value="ECO:0007669"/>
    <property type="project" value="TreeGrafter"/>
</dbReference>
<keyword evidence="3" id="KW-1185">Reference proteome</keyword>
<reference evidence="2 3" key="1">
    <citation type="journal article" date="2019" name="Sci. Rep.">
        <title>Orb-weaving spider Araneus ventricosus genome elucidates the spidroin gene catalogue.</title>
        <authorList>
            <person name="Kono N."/>
            <person name="Nakamura H."/>
            <person name="Ohtoshi R."/>
            <person name="Moran D.A.P."/>
            <person name="Shinohara A."/>
            <person name="Yoshida Y."/>
            <person name="Fujiwara M."/>
            <person name="Mori M."/>
            <person name="Tomita M."/>
            <person name="Arakawa K."/>
        </authorList>
    </citation>
    <scope>NUCLEOTIDE SEQUENCE [LARGE SCALE GENOMIC DNA]</scope>
</reference>
<gene>
    <name evidence="2" type="ORF">AVEN_181967_1</name>
</gene>
<accession>A0A4Y2JUJ5</accession>
<organism evidence="2 3">
    <name type="scientific">Araneus ventricosus</name>
    <name type="common">Orbweaver spider</name>
    <name type="synonym">Epeira ventricosa</name>
    <dbReference type="NCBI Taxonomy" id="182803"/>
    <lineage>
        <taxon>Eukaryota</taxon>
        <taxon>Metazoa</taxon>
        <taxon>Ecdysozoa</taxon>
        <taxon>Arthropoda</taxon>
        <taxon>Chelicerata</taxon>
        <taxon>Arachnida</taxon>
        <taxon>Araneae</taxon>
        <taxon>Araneomorphae</taxon>
        <taxon>Entelegynae</taxon>
        <taxon>Araneoidea</taxon>
        <taxon>Araneidae</taxon>
        <taxon>Araneus</taxon>
    </lineage>
</organism>
<dbReference type="PANTHER" id="PTHR14324">
    <property type="entry name" value="CONDENSIN-2 COMPLEX SUBUNIT H2"/>
    <property type="match status" value="1"/>
</dbReference>